<evidence type="ECO:0000256" key="10">
    <source>
        <dbReference type="ARBA" id="ARBA00031067"/>
    </source>
</evidence>
<evidence type="ECO:0000256" key="5">
    <source>
        <dbReference type="ARBA" id="ARBA00022692"/>
    </source>
</evidence>
<evidence type="ECO:0000256" key="15">
    <source>
        <dbReference type="SAM" id="MobiDB-lite"/>
    </source>
</evidence>
<dbReference type="EMBL" id="JACAGB010000017">
    <property type="protein sequence ID" value="KAF6318386.1"/>
    <property type="molecule type" value="Genomic_DNA"/>
</dbReference>
<evidence type="ECO:0000256" key="8">
    <source>
        <dbReference type="ARBA" id="ARBA00030106"/>
    </source>
</evidence>
<evidence type="ECO:0000256" key="2">
    <source>
        <dbReference type="ARBA" id="ARBA00010590"/>
    </source>
</evidence>
<organism evidence="17 18">
    <name type="scientific">Pipistrellus kuhlii</name>
    <name type="common">Kuhl's pipistrelle</name>
    <dbReference type="NCBI Taxonomy" id="59472"/>
    <lineage>
        <taxon>Eukaryota</taxon>
        <taxon>Metazoa</taxon>
        <taxon>Chordata</taxon>
        <taxon>Craniata</taxon>
        <taxon>Vertebrata</taxon>
        <taxon>Euteleostomi</taxon>
        <taxon>Mammalia</taxon>
        <taxon>Eutheria</taxon>
        <taxon>Laurasiatheria</taxon>
        <taxon>Chiroptera</taxon>
        <taxon>Yangochiroptera</taxon>
        <taxon>Vespertilionidae</taxon>
        <taxon>Pipistrellus</taxon>
    </lineage>
</organism>
<comment type="subcellular location">
    <subcellularLocation>
        <location evidence="1">Cell membrane</location>
    </subcellularLocation>
</comment>
<protein>
    <recommendedName>
        <fullName evidence="3">Cytochrome b-245 light chain</fullName>
    </recommendedName>
    <alternativeName>
        <fullName evidence="11">Cytochrome b(558) alpha chain</fullName>
    </alternativeName>
    <alternativeName>
        <fullName evidence="10">Cytochrome b558 subunit alpha</fullName>
    </alternativeName>
    <alternativeName>
        <fullName evidence="13">Neutrophil cytochrome b 22 kDa polypeptide</fullName>
    </alternativeName>
    <alternativeName>
        <fullName evidence="12">Superoxide-generating NADPH oxidase light chain subunit</fullName>
    </alternativeName>
    <alternativeName>
        <fullName evidence="8">p22 phagocyte B-cytochrome</fullName>
    </alternativeName>
    <alternativeName>
        <fullName evidence="9">p22-phox</fullName>
    </alternativeName>
</protein>
<evidence type="ECO:0000256" key="6">
    <source>
        <dbReference type="ARBA" id="ARBA00022989"/>
    </source>
</evidence>
<comment type="similarity">
    <text evidence="2">Belongs to the p22phox family.</text>
</comment>
<evidence type="ECO:0000256" key="16">
    <source>
        <dbReference type="SAM" id="Phobius"/>
    </source>
</evidence>
<evidence type="ECO:0000256" key="7">
    <source>
        <dbReference type="ARBA" id="ARBA00023136"/>
    </source>
</evidence>
<feature type="transmembrane region" description="Helical" evidence="16">
    <location>
        <begin position="36"/>
        <end position="56"/>
    </location>
</feature>
<evidence type="ECO:0000313" key="18">
    <source>
        <dbReference type="Proteomes" id="UP000558488"/>
    </source>
</evidence>
<reference evidence="17 18" key="1">
    <citation type="journal article" date="2020" name="Nature">
        <title>Six reference-quality genomes reveal evolution of bat adaptations.</title>
        <authorList>
            <person name="Jebb D."/>
            <person name="Huang Z."/>
            <person name="Pippel M."/>
            <person name="Hughes G.M."/>
            <person name="Lavrichenko K."/>
            <person name="Devanna P."/>
            <person name="Winkler S."/>
            <person name="Jermiin L.S."/>
            <person name="Skirmuntt E.C."/>
            <person name="Katzourakis A."/>
            <person name="Burkitt-Gray L."/>
            <person name="Ray D.A."/>
            <person name="Sullivan K.A.M."/>
            <person name="Roscito J.G."/>
            <person name="Kirilenko B.M."/>
            <person name="Davalos L.M."/>
            <person name="Corthals A.P."/>
            <person name="Power M.L."/>
            <person name="Jones G."/>
            <person name="Ransome R.D."/>
            <person name="Dechmann D.K.N."/>
            <person name="Locatelli A.G."/>
            <person name="Puechmaille S.J."/>
            <person name="Fedrigo O."/>
            <person name="Jarvis E.D."/>
            <person name="Hiller M."/>
            <person name="Vernes S.C."/>
            <person name="Myers E.W."/>
            <person name="Teeling E.C."/>
        </authorList>
    </citation>
    <scope>NUCLEOTIDE SEQUENCE [LARGE SCALE GENOMIC DNA]</scope>
    <source>
        <strain evidence="17">MPipKuh1</strain>
        <tissue evidence="17">Flight muscle</tissue>
    </source>
</reference>
<keyword evidence="6 16" id="KW-1133">Transmembrane helix</keyword>
<evidence type="ECO:0000256" key="3">
    <source>
        <dbReference type="ARBA" id="ARBA00017733"/>
    </source>
</evidence>
<proteinExistence type="inferred from homology"/>
<dbReference type="AlphaFoldDB" id="A0A7J7V066"/>
<comment type="subunit">
    <text evidence="14">Component of the phagocyte NADPH oxidase core complex/cytochrome b558 complex, composed of CYBB (heavy chain (beta)) and CYBA (light chain (alpha)). Component of the phagocyte NADPH oxidase complex composed of an obligatory core heterodimer formed by the membrane proteins CYBA and CYBB and the cytosolic regulatory subunits NCF1/p47-phox, NCF2/p67-phox, NCF4/p40-phox and the small GTPase RAC1 or RAC2. Interacts with NCF1 (via SH3 domain). Interacts with SH3PXD2A. Interacts with DUOX1, DUOX2 and TPO. Interacts with NOX4; this interaction mediates superoxide generation. Interacts with calprotectin (S100A8/9). Interacts with GBP7. Interacts with NOXO1. Forms a heterodimer with NOX3 and is essential for activity and cell membrane localization of NOX3. Interacts with NOX1.</text>
</comment>
<accession>A0A7J7V066</accession>
<keyword evidence="5 16" id="KW-0812">Transmembrane</keyword>
<dbReference type="GO" id="GO:0020037">
    <property type="term" value="F:heme binding"/>
    <property type="evidence" value="ECO:0007669"/>
    <property type="project" value="InterPro"/>
</dbReference>
<dbReference type="PANTHER" id="PTHR15168">
    <property type="entry name" value="CYTOCHROME B-245 LIGHT CHAIN"/>
    <property type="match status" value="1"/>
</dbReference>
<dbReference type="GO" id="GO:0005886">
    <property type="term" value="C:plasma membrane"/>
    <property type="evidence" value="ECO:0007669"/>
    <property type="project" value="UniProtKB-SubCell"/>
</dbReference>
<evidence type="ECO:0000256" key="11">
    <source>
        <dbReference type="ARBA" id="ARBA00031995"/>
    </source>
</evidence>
<evidence type="ECO:0000256" key="9">
    <source>
        <dbReference type="ARBA" id="ARBA00030298"/>
    </source>
</evidence>
<evidence type="ECO:0000256" key="1">
    <source>
        <dbReference type="ARBA" id="ARBA00004236"/>
    </source>
</evidence>
<evidence type="ECO:0000256" key="13">
    <source>
        <dbReference type="ARBA" id="ARBA00033347"/>
    </source>
</evidence>
<evidence type="ECO:0000313" key="17">
    <source>
        <dbReference type="EMBL" id="KAF6318386.1"/>
    </source>
</evidence>
<evidence type="ECO:0000256" key="14">
    <source>
        <dbReference type="ARBA" id="ARBA00050017"/>
    </source>
</evidence>
<keyword evidence="7 16" id="KW-0472">Membrane</keyword>
<feature type="region of interest" description="Disordered" evidence="15">
    <location>
        <begin position="107"/>
        <end position="169"/>
    </location>
</feature>
<dbReference type="InterPro" id="IPR007732">
    <property type="entry name" value="Cyt_b558_asu"/>
</dbReference>
<comment type="caution">
    <text evidence="17">The sequence shown here is derived from an EMBL/GenBank/DDBJ whole genome shotgun (WGS) entry which is preliminary data.</text>
</comment>
<gene>
    <name evidence="17" type="ORF">mPipKuh1_003504</name>
</gene>
<name>A0A7J7V066_PIPKU</name>
<dbReference type="Proteomes" id="UP000558488">
    <property type="component" value="Unassembled WGS sequence"/>
</dbReference>
<keyword evidence="4" id="KW-1003">Cell membrane</keyword>
<keyword evidence="18" id="KW-1185">Reference proteome</keyword>
<evidence type="ECO:0000256" key="12">
    <source>
        <dbReference type="ARBA" id="ARBA00032067"/>
    </source>
</evidence>
<sequence length="169" mass="18054">MGQIEWAMWANEQALASGLILITGGIVATAGQFTQWYFGAYSIFSVAGVFVCLLEYPRGKRRKGSTMERWLSVPAGFLLATILGTACLAIASGIYLLAATRGEQWTPIESKPKERPQVGGTIKQPPSNPPPRPPAEARKKPSEEQDEAAGAGVSSGPQENPIPVTDEVV</sequence>
<feature type="transmembrane region" description="Helical" evidence="16">
    <location>
        <begin position="12"/>
        <end position="30"/>
    </location>
</feature>
<feature type="transmembrane region" description="Helical" evidence="16">
    <location>
        <begin position="77"/>
        <end position="98"/>
    </location>
</feature>
<dbReference type="Pfam" id="PF05038">
    <property type="entry name" value="Cytochrom_B558a"/>
    <property type="match status" value="2"/>
</dbReference>
<dbReference type="PANTHER" id="PTHR15168:SF0">
    <property type="entry name" value="CYTOCHROME B-245 LIGHT CHAIN"/>
    <property type="match status" value="1"/>
</dbReference>
<evidence type="ECO:0000256" key="4">
    <source>
        <dbReference type="ARBA" id="ARBA00022475"/>
    </source>
</evidence>